<keyword evidence="3" id="KW-1185">Reference proteome</keyword>
<proteinExistence type="predicted"/>
<reference evidence="3" key="1">
    <citation type="journal article" date="2019" name="Int. J. Syst. Evol. Microbiol.">
        <title>The Global Catalogue of Microorganisms (GCM) 10K type strain sequencing project: providing services to taxonomists for standard genome sequencing and annotation.</title>
        <authorList>
            <consortium name="The Broad Institute Genomics Platform"/>
            <consortium name="The Broad Institute Genome Sequencing Center for Infectious Disease"/>
            <person name="Wu L."/>
            <person name="Ma J."/>
        </authorList>
    </citation>
    <scope>NUCLEOTIDE SEQUENCE [LARGE SCALE GENOMIC DNA]</scope>
    <source>
        <strain evidence="3">CGMCC 4.7289</strain>
    </source>
</reference>
<name>A0ABV8LL05_9ACTN</name>
<feature type="chain" id="PRO_5046910092" description="Secreted protein" evidence="1">
    <location>
        <begin position="31"/>
        <end position="141"/>
    </location>
</feature>
<evidence type="ECO:0000256" key="1">
    <source>
        <dbReference type="SAM" id="SignalP"/>
    </source>
</evidence>
<dbReference type="Proteomes" id="UP001595816">
    <property type="component" value="Unassembled WGS sequence"/>
</dbReference>
<dbReference type="RefSeq" id="WP_253754661.1">
    <property type="nucleotide sequence ID" value="NZ_JAMZDZ010000001.1"/>
</dbReference>
<keyword evidence="1" id="KW-0732">Signal</keyword>
<evidence type="ECO:0008006" key="4">
    <source>
        <dbReference type="Google" id="ProtNLM"/>
    </source>
</evidence>
<dbReference type="EMBL" id="JBHSAY010000006">
    <property type="protein sequence ID" value="MFC4131278.1"/>
    <property type="molecule type" value="Genomic_DNA"/>
</dbReference>
<evidence type="ECO:0000313" key="2">
    <source>
        <dbReference type="EMBL" id="MFC4131278.1"/>
    </source>
</evidence>
<accession>A0ABV8LL05</accession>
<gene>
    <name evidence="2" type="ORF">ACFOZ4_11755</name>
</gene>
<sequence length="141" mass="15340">MRRLRRTAAIAATAVLSAAGLLAYAHPAAAGYGCTGRLVHSFSHYDTRDGELAARSYVYWDGTDTCARLVKVKYRGLPTTLHLDICTAAGECGNDWDQYRYQAVAAVNGDRCLSLAVAGFTADEQEIYRDRLPSSGYAHCD</sequence>
<organism evidence="2 3">
    <name type="scientific">Hamadaea flava</name>
    <dbReference type="NCBI Taxonomy" id="1742688"/>
    <lineage>
        <taxon>Bacteria</taxon>
        <taxon>Bacillati</taxon>
        <taxon>Actinomycetota</taxon>
        <taxon>Actinomycetes</taxon>
        <taxon>Micromonosporales</taxon>
        <taxon>Micromonosporaceae</taxon>
        <taxon>Hamadaea</taxon>
    </lineage>
</organism>
<evidence type="ECO:0000313" key="3">
    <source>
        <dbReference type="Proteomes" id="UP001595816"/>
    </source>
</evidence>
<comment type="caution">
    <text evidence="2">The sequence shown here is derived from an EMBL/GenBank/DDBJ whole genome shotgun (WGS) entry which is preliminary data.</text>
</comment>
<dbReference type="PROSITE" id="PS51257">
    <property type="entry name" value="PROKAR_LIPOPROTEIN"/>
    <property type="match status" value="1"/>
</dbReference>
<feature type="signal peptide" evidence="1">
    <location>
        <begin position="1"/>
        <end position="30"/>
    </location>
</feature>
<protein>
    <recommendedName>
        <fullName evidence="4">Secreted protein</fullName>
    </recommendedName>
</protein>